<dbReference type="PANTHER" id="PTHR22854:SF2">
    <property type="entry name" value="INDOLE-3-GLYCEROL-PHOSPHATE SYNTHASE"/>
    <property type="match status" value="1"/>
</dbReference>
<evidence type="ECO:0000256" key="5">
    <source>
        <dbReference type="ARBA" id="ARBA00022793"/>
    </source>
</evidence>
<organism evidence="11 12">
    <name type="scientific">Iamia majanohamensis</name>
    <dbReference type="NCBI Taxonomy" id="467976"/>
    <lineage>
        <taxon>Bacteria</taxon>
        <taxon>Bacillati</taxon>
        <taxon>Actinomycetota</taxon>
        <taxon>Acidimicrobiia</taxon>
        <taxon>Acidimicrobiales</taxon>
        <taxon>Iamiaceae</taxon>
        <taxon>Iamia</taxon>
    </lineage>
</organism>
<evidence type="ECO:0000256" key="8">
    <source>
        <dbReference type="ARBA" id="ARBA00023239"/>
    </source>
</evidence>
<evidence type="ECO:0000256" key="7">
    <source>
        <dbReference type="ARBA" id="ARBA00023141"/>
    </source>
</evidence>
<dbReference type="InterPro" id="IPR013785">
    <property type="entry name" value="Aldolase_TIM"/>
</dbReference>
<evidence type="ECO:0000256" key="9">
    <source>
        <dbReference type="HAMAP-Rule" id="MF_00134"/>
    </source>
</evidence>
<dbReference type="Pfam" id="PF00218">
    <property type="entry name" value="IGPS"/>
    <property type="match status" value="1"/>
</dbReference>
<evidence type="ECO:0000256" key="6">
    <source>
        <dbReference type="ARBA" id="ARBA00022822"/>
    </source>
</evidence>
<evidence type="ECO:0000256" key="1">
    <source>
        <dbReference type="ARBA" id="ARBA00001633"/>
    </source>
</evidence>
<keyword evidence="12" id="KW-1185">Reference proteome</keyword>
<keyword evidence="6 9" id="KW-0822">Tryptophan biosynthesis</keyword>
<dbReference type="PROSITE" id="PS00614">
    <property type="entry name" value="IGPS"/>
    <property type="match status" value="1"/>
</dbReference>
<dbReference type="KEGG" id="ima:PO878_09915"/>
<accession>A0AAE9YJ47</accession>
<proteinExistence type="inferred from homology"/>
<dbReference type="InterPro" id="IPR001468">
    <property type="entry name" value="Indole-3-GlycerolPSynthase_CS"/>
</dbReference>
<name>A0AAE9YJ47_9ACTN</name>
<dbReference type="EC" id="4.1.1.48" evidence="9"/>
<evidence type="ECO:0000313" key="12">
    <source>
        <dbReference type="Proteomes" id="UP001216390"/>
    </source>
</evidence>
<evidence type="ECO:0000256" key="3">
    <source>
        <dbReference type="ARBA" id="ARBA00008737"/>
    </source>
</evidence>
<comment type="similarity">
    <text evidence="3 9">Belongs to the TrpC family.</text>
</comment>
<dbReference type="AlphaFoldDB" id="A0AAE9YJ47"/>
<dbReference type="HAMAP" id="MF_00134_A">
    <property type="entry name" value="IGPS_A"/>
    <property type="match status" value="1"/>
</dbReference>
<keyword evidence="7 9" id="KW-0057">Aromatic amino acid biosynthesis</keyword>
<evidence type="ECO:0000313" key="11">
    <source>
        <dbReference type="EMBL" id="WCO69041.1"/>
    </source>
</evidence>
<dbReference type="GO" id="GO:0004425">
    <property type="term" value="F:indole-3-glycerol-phosphate synthase activity"/>
    <property type="evidence" value="ECO:0007669"/>
    <property type="project" value="UniProtKB-UniRule"/>
</dbReference>
<dbReference type="EMBL" id="CP116942">
    <property type="protein sequence ID" value="WCO69041.1"/>
    <property type="molecule type" value="Genomic_DNA"/>
</dbReference>
<keyword evidence="4 9" id="KW-0028">Amino-acid biosynthesis</keyword>
<evidence type="ECO:0000259" key="10">
    <source>
        <dbReference type="Pfam" id="PF00218"/>
    </source>
</evidence>
<gene>
    <name evidence="9" type="primary">trpC</name>
    <name evidence="11" type="ORF">PO878_09915</name>
</gene>
<dbReference type="PANTHER" id="PTHR22854">
    <property type="entry name" value="TRYPTOPHAN BIOSYNTHESIS PROTEIN"/>
    <property type="match status" value="1"/>
</dbReference>
<dbReference type="InterPro" id="IPR011060">
    <property type="entry name" value="RibuloseP-bd_barrel"/>
</dbReference>
<dbReference type="Proteomes" id="UP001216390">
    <property type="component" value="Chromosome"/>
</dbReference>
<dbReference type="CDD" id="cd00331">
    <property type="entry name" value="IGPS"/>
    <property type="match status" value="1"/>
</dbReference>
<dbReference type="InterPro" id="IPR013798">
    <property type="entry name" value="Indole-3-glycerol_P_synth_dom"/>
</dbReference>
<dbReference type="RefSeq" id="WP_272738555.1">
    <property type="nucleotide sequence ID" value="NZ_CP116942.1"/>
</dbReference>
<reference evidence="11" key="1">
    <citation type="submission" date="2023-01" db="EMBL/GenBank/DDBJ databases">
        <title>The diversity of Class Acidimicrobiia in South China Sea sediment environments and the proposal of Iamia marina sp. nov., a novel species of the genus Iamia.</title>
        <authorList>
            <person name="He Y."/>
            <person name="Tian X."/>
        </authorList>
    </citation>
    <scope>NUCLEOTIDE SEQUENCE</scope>
    <source>
        <strain evidence="11">DSM 19957</strain>
    </source>
</reference>
<evidence type="ECO:0000256" key="2">
    <source>
        <dbReference type="ARBA" id="ARBA00004696"/>
    </source>
</evidence>
<dbReference type="GO" id="GO:0004640">
    <property type="term" value="F:phosphoribosylanthranilate isomerase activity"/>
    <property type="evidence" value="ECO:0007669"/>
    <property type="project" value="TreeGrafter"/>
</dbReference>
<dbReference type="GO" id="GO:0000162">
    <property type="term" value="P:L-tryptophan biosynthetic process"/>
    <property type="evidence" value="ECO:0007669"/>
    <property type="project" value="UniProtKB-UniRule"/>
</dbReference>
<dbReference type="Gene3D" id="3.20.20.70">
    <property type="entry name" value="Aldolase class I"/>
    <property type="match status" value="1"/>
</dbReference>
<evidence type="ECO:0000256" key="4">
    <source>
        <dbReference type="ARBA" id="ARBA00022605"/>
    </source>
</evidence>
<sequence>MPPTTYLDRILDAHRAAAAADRRSRGQVEAAAEQAVADGPTRGFRAGLAADHGAGHLAVVAEIKRRSPSKGDLAPGLVPGRVAESYAEGGAAALSVLTDADAFGGSPADLAEARSACELPVLRKDFTVVEVDVLDARAMGADAVLLIAAALDDHELADFRALAVELGLDALVECHDEAEVERALEAGADLVGVNQRDLVSFEVDTARAVRVAPEIPADVVRVAESGVRGPDDARRLADAGYHAVLVGEALVTRPDRAEAVAALRAARTPA</sequence>
<dbReference type="InterPro" id="IPR045186">
    <property type="entry name" value="Indole-3-glycerol_P_synth"/>
</dbReference>
<feature type="domain" description="Indole-3-glycerol phosphate synthase" evidence="10">
    <location>
        <begin position="7"/>
        <end position="263"/>
    </location>
</feature>
<comment type="pathway">
    <text evidence="2 9">Amino-acid biosynthesis; L-tryptophan biosynthesis; L-tryptophan from chorismate: step 4/5.</text>
</comment>
<dbReference type="FunFam" id="3.20.20.70:FF:000024">
    <property type="entry name" value="Indole-3-glycerol phosphate synthase"/>
    <property type="match status" value="1"/>
</dbReference>
<dbReference type="SUPFAM" id="SSF51366">
    <property type="entry name" value="Ribulose-phoshate binding barrel"/>
    <property type="match status" value="1"/>
</dbReference>
<comment type="catalytic activity">
    <reaction evidence="1 9">
        <text>1-(2-carboxyphenylamino)-1-deoxy-D-ribulose 5-phosphate + H(+) = (1S,2R)-1-C-(indol-3-yl)glycerol 3-phosphate + CO2 + H2O</text>
        <dbReference type="Rhea" id="RHEA:23476"/>
        <dbReference type="ChEBI" id="CHEBI:15377"/>
        <dbReference type="ChEBI" id="CHEBI:15378"/>
        <dbReference type="ChEBI" id="CHEBI:16526"/>
        <dbReference type="ChEBI" id="CHEBI:58613"/>
        <dbReference type="ChEBI" id="CHEBI:58866"/>
        <dbReference type="EC" id="4.1.1.48"/>
    </reaction>
</comment>
<dbReference type="HAMAP" id="MF_00134_B">
    <property type="entry name" value="IGPS_B"/>
    <property type="match status" value="1"/>
</dbReference>
<keyword evidence="5 9" id="KW-0210">Decarboxylase</keyword>
<protein>
    <recommendedName>
        <fullName evidence="9">Indole-3-glycerol phosphate synthase</fullName>
        <shortName evidence="9">IGPS</shortName>
        <ecNumber evidence="9">4.1.1.48</ecNumber>
    </recommendedName>
</protein>
<keyword evidence="8 9" id="KW-0456">Lyase</keyword>